<dbReference type="Pfam" id="PF06824">
    <property type="entry name" value="Glyco_hydro_125"/>
    <property type="match status" value="1"/>
</dbReference>
<sequence length="495" mass="56003">MTTNPDSQHRSANQLGFSRRGVLATAVAAVLAHADAYAAESFAPASRRLASNRPPIEQRRFTSESVEATIEKVRADIKDPELAWLFENCYPNTLDTTVEYDEVDGKPDAFIITGDIDAMWLRDSTAQVWPYLPHIGSDEKLKRFVKGLIHRQNLCILLDPYANAFYKDATRPSHWASDRPEPIAGVHERKWEIDSLCYPIRLANEYYRLTNDASIFDDEWERAMRLAVHTLRVEQRKDGTTPYRFVRETTRMLDAPPFDGTGRPIAPVGLIVSAFRPSDDSSLYPYLIPSNLFAVQSLRQLATIFTEHIDDVEFANECTSFADEVHGAIQQHAVKSHLDFGTIYAYEVDGFGNAAFWDDANVPSLMSLAYLGIHDPDDPIYVRTRKFLLSPSNPYYLTGTAASGQASPHTGKNRIWPMGIILRALSSTSKEEIYECLTMLRNTHAGTGFMHEAFNKDDPRDYTRDWFAWANTLFGELIVKVHAEHPDLLARSFDD</sequence>
<accession>A0A7W5E3G5</accession>
<dbReference type="InterPro" id="IPR012341">
    <property type="entry name" value="6hp_glycosidase-like_sf"/>
</dbReference>
<dbReference type="PIRSF" id="PIRSF028846">
    <property type="entry name" value="UCP028846"/>
    <property type="match status" value="1"/>
</dbReference>
<keyword evidence="2" id="KW-1185">Reference proteome</keyword>
<dbReference type="PANTHER" id="PTHR31047">
    <property type="entry name" value="MEIOTICALLY UP-REGULATED GENE 157 PROTEIN"/>
    <property type="match status" value="1"/>
</dbReference>
<dbReference type="SMART" id="SM01149">
    <property type="entry name" value="DUF1237"/>
    <property type="match status" value="1"/>
</dbReference>
<dbReference type="InterPro" id="IPR008313">
    <property type="entry name" value="GH125"/>
</dbReference>
<dbReference type="InterPro" id="IPR006311">
    <property type="entry name" value="TAT_signal"/>
</dbReference>
<dbReference type="AlphaFoldDB" id="A0A7W5E3G5"/>
<gene>
    <name evidence="1" type="ORF">FHS27_005300</name>
</gene>
<dbReference type="PANTHER" id="PTHR31047:SF0">
    <property type="entry name" value="MEIOTICALLY UP-REGULATED GENE 157 PROTEIN"/>
    <property type="match status" value="1"/>
</dbReference>
<proteinExistence type="predicted"/>
<evidence type="ECO:0000313" key="1">
    <source>
        <dbReference type="EMBL" id="MBB3209460.1"/>
    </source>
</evidence>
<comment type="caution">
    <text evidence="1">The sequence shown here is derived from an EMBL/GenBank/DDBJ whole genome shotgun (WGS) entry which is preliminary data.</text>
</comment>
<dbReference type="SUPFAM" id="SSF48208">
    <property type="entry name" value="Six-hairpin glycosidases"/>
    <property type="match status" value="1"/>
</dbReference>
<dbReference type="RefSeq" id="WP_184308100.1">
    <property type="nucleotide sequence ID" value="NZ_JACHXU010000024.1"/>
</dbReference>
<dbReference type="Proteomes" id="UP000536179">
    <property type="component" value="Unassembled WGS sequence"/>
</dbReference>
<dbReference type="InterPro" id="IPR008928">
    <property type="entry name" value="6-hairpin_glycosidase_sf"/>
</dbReference>
<dbReference type="EMBL" id="JACHXU010000024">
    <property type="protein sequence ID" value="MBB3209460.1"/>
    <property type="molecule type" value="Genomic_DNA"/>
</dbReference>
<dbReference type="GO" id="GO:0005975">
    <property type="term" value="P:carbohydrate metabolic process"/>
    <property type="evidence" value="ECO:0007669"/>
    <property type="project" value="InterPro"/>
</dbReference>
<dbReference type="Gene3D" id="1.50.10.10">
    <property type="match status" value="1"/>
</dbReference>
<evidence type="ECO:0000313" key="2">
    <source>
        <dbReference type="Proteomes" id="UP000536179"/>
    </source>
</evidence>
<protein>
    <recommendedName>
        <fullName evidence="3">Metal-independent alpha-mannosidase</fullName>
    </recommendedName>
</protein>
<name>A0A7W5E3G5_9BACT</name>
<organism evidence="1 2">
    <name type="scientific">Aporhodopirellula rubra</name>
    <dbReference type="NCBI Taxonomy" id="980271"/>
    <lineage>
        <taxon>Bacteria</taxon>
        <taxon>Pseudomonadati</taxon>
        <taxon>Planctomycetota</taxon>
        <taxon>Planctomycetia</taxon>
        <taxon>Pirellulales</taxon>
        <taxon>Pirellulaceae</taxon>
        <taxon>Aporhodopirellula</taxon>
    </lineage>
</organism>
<reference evidence="1 2" key="1">
    <citation type="submission" date="2020-08" db="EMBL/GenBank/DDBJ databases">
        <title>Genomic Encyclopedia of Type Strains, Phase III (KMG-III): the genomes of soil and plant-associated and newly described type strains.</title>
        <authorList>
            <person name="Whitman W."/>
        </authorList>
    </citation>
    <scope>NUCLEOTIDE SEQUENCE [LARGE SCALE GENOMIC DNA]</scope>
    <source>
        <strain evidence="1 2">CECT 8075</strain>
    </source>
</reference>
<evidence type="ECO:0008006" key="3">
    <source>
        <dbReference type="Google" id="ProtNLM"/>
    </source>
</evidence>
<dbReference type="PROSITE" id="PS51318">
    <property type="entry name" value="TAT"/>
    <property type="match status" value="1"/>
</dbReference>